<dbReference type="InterPro" id="IPR014777">
    <property type="entry name" value="4pyrrole_Mease_sub1"/>
</dbReference>
<dbReference type="InterPro" id="IPR035996">
    <property type="entry name" value="4pyrrol_Methylase_sf"/>
</dbReference>
<feature type="domain" description="Tetrapyrrole methylase" evidence="7">
    <location>
        <begin position="24"/>
        <end position="226"/>
    </location>
</feature>
<sequence length="313" mass="33064">MVPRQALQTAAAVAGLQDYPRGCLYVVATPIGNLADISLRALHVLALADAIGCEDTRTSGAFLRHFGLEKPLLALHEHNERAGAAQVCARLAAGERVAYVSDAGTPAVSDPGAVLVQVVAAAGYRVMPLPGASSAVTALSVAGDAAAQGFAFAGFLSNKAQERATELGRLKDARQSTVIFEAPHRIEALAAAMGDALGGGETRRRLTVCRELTKQFEQVATLPVADFPAWLAADANHRRGEFVLVLHAAPARPANEDALPAEAERTLRVLLRELPLKQASALAAELCSLPRKRLYAQALAWRADEPEDDDDDA</sequence>
<evidence type="ECO:0000256" key="6">
    <source>
        <dbReference type="HAMAP-Rule" id="MF_01877"/>
    </source>
</evidence>
<dbReference type="GO" id="GO:0005737">
    <property type="term" value="C:cytoplasm"/>
    <property type="evidence" value="ECO:0007669"/>
    <property type="project" value="UniProtKB-SubCell"/>
</dbReference>
<protein>
    <recommendedName>
        <fullName evidence="6">Ribosomal RNA small subunit methyltransferase I</fullName>
        <ecNumber evidence="6">2.1.1.198</ecNumber>
    </recommendedName>
    <alternativeName>
        <fullName evidence="6">16S rRNA 2'-O-ribose C1402 methyltransferase</fullName>
    </alternativeName>
    <alternativeName>
        <fullName evidence="6">rRNA (cytidine-2'-O-)-methyltransferase RsmI</fullName>
    </alternativeName>
</protein>
<dbReference type="InterPro" id="IPR000878">
    <property type="entry name" value="4pyrrol_Mease"/>
</dbReference>
<reference evidence="9" key="1">
    <citation type="submission" date="2021-11" db="EMBL/GenBank/DDBJ databases">
        <title>BS-T2-15 a new species belonging to the Comamonadaceae family isolated from the soil of a French oak forest.</title>
        <authorList>
            <person name="Mieszkin S."/>
            <person name="Alain K."/>
        </authorList>
    </citation>
    <scope>NUCLEOTIDE SEQUENCE</scope>
    <source>
        <strain evidence="9">BS-T2-15</strain>
    </source>
</reference>
<keyword evidence="1 6" id="KW-0963">Cytoplasm</keyword>
<accession>A0A9X1YKU3</accession>
<evidence type="ECO:0000256" key="1">
    <source>
        <dbReference type="ARBA" id="ARBA00022490"/>
    </source>
</evidence>
<keyword evidence="2 6" id="KW-0698">rRNA processing</keyword>
<dbReference type="Pfam" id="PF23016">
    <property type="entry name" value="RsmI_C"/>
    <property type="match status" value="1"/>
</dbReference>
<keyword evidence="10" id="KW-1185">Reference proteome</keyword>
<dbReference type="CDD" id="cd11648">
    <property type="entry name" value="RsmI"/>
    <property type="match status" value="1"/>
</dbReference>
<dbReference type="AlphaFoldDB" id="A0A9X1YKU3"/>
<comment type="catalytic activity">
    <reaction evidence="6">
        <text>cytidine(1402) in 16S rRNA + S-adenosyl-L-methionine = 2'-O-methylcytidine(1402) in 16S rRNA + S-adenosyl-L-homocysteine + H(+)</text>
        <dbReference type="Rhea" id="RHEA:42924"/>
        <dbReference type="Rhea" id="RHEA-COMP:10285"/>
        <dbReference type="Rhea" id="RHEA-COMP:10286"/>
        <dbReference type="ChEBI" id="CHEBI:15378"/>
        <dbReference type="ChEBI" id="CHEBI:57856"/>
        <dbReference type="ChEBI" id="CHEBI:59789"/>
        <dbReference type="ChEBI" id="CHEBI:74495"/>
        <dbReference type="ChEBI" id="CHEBI:82748"/>
        <dbReference type="EC" id="2.1.1.198"/>
    </reaction>
</comment>
<dbReference type="PIRSF" id="PIRSF005917">
    <property type="entry name" value="MTase_YraL"/>
    <property type="match status" value="1"/>
</dbReference>
<evidence type="ECO:0000256" key="5">
    <source>
        <dbReference type="ARBA" id="ARBA00022691"/>
    </source>
</evidence>
<dbReference type="InterPro" id="IPR014776">
    <property type="entry name" value="4pyrrole_Mease_sub2"/>
</dbReference>
<gene>
    <name evidence="6 9" type="primary">rsmI</name>
    <name evidence="9" type="ORF">LPC04_17905</name>
</gene>
<organism evidence="9 10">
    <name type="scientific">Scleromatobacter humisilvae</name>
    <dbReference type="NCBI Taxonomy" id="2897159"/>
    <lineage>
        <taxon>Bacteria</taxon>
        <taxon>Pseudomonadati</taxon>
        <taxon>Pseudomonadota</taxon>
        <taxon>Betaproteobacteria</taxon>
        <taxon>Burkholderiales</taxon>
        <taxon>Sphaerotilaceae</taxon>
        <taxon>Scleromatobacter</taxon>
    </lineage>
</organism>
<dbReference type="EMBL" id="JAJLJH010000005">
    <property type="protein sequence ID" value="MCK9687582.1"/>
    <property type="molecule type" value="Genomic_DNA"/>
</dbReference>
<dbReference type="SUPFAM" id="SSF53790">
    <property type="entry name" value="Tetrapyrrole methylase"/>
    <property type="match status" value="1"/>
</dbReference>
<evidence type="ECO:0000256" key="2">
    <source>
        <dbReference type="ARBA" id="ARBA00022552"/>
    </source>
</evidence>
<proteinExistence type="inferred from homology"/>
<dbReference type="HAMAP" id="MF_01877">
    <property type="entry name" value="16SrRNA_methyltr_I"/>
    <property type="match status" value="1"/>
</dbReference>
<dbReference type="PROSITE" id="PS01296">
    <property type="entry name" value="RSMI"/>
    <property type="match status" value="1"/>
</dbReference>
<keyword evidence="4 6" id="KW-0808">Transferase</keyword>
<dbReference type="PANTHER" id="PTHR46111">
    <property type="entry name" value="RIBOSOMAL RNA SMALL SUBUNIT METHYLTRANSFERASE I"/>
    <property type="match status" value="1"/>
</dbReference>
<comment type="function">
    <text evidence="6">Catalyzes the 2'-O-methylation of the ribose of cytidine 1402 (C1402) in 16S rRNA.</text>
</comment>
<dbReference type="NCBIfam" id="TIGR00096">
    <property type="entry name" value="16S rRNA (cytidine(1402)-2'-O)-methyltransferase"/>
    <property type="match status" value="1"/>
</dbReference>
<dbReference type="InterPro" id="IPR018063">
    <property type="entry name" value="SAM_MeTrfase_RsmI_CS"/>
</dbReference>
<comment type="similarity">
    <text evidence="6">Belongs to the methyltransferase superfamily. RsmI family.</text>
</comment>
<name>A0A9X1YKU3_9BURK</name>
<comment type="subcellular location">
    <subcellularLocation>
        <location evidence="6">Cytoplasm</location>
    </subcellularLocation>
</comment>
<evidence type="ECO:0000313" key="9">
    <source>
        <dbReference type="EMBL" id="MCK9687582.1"/>
    </source>
</evidence>
<dbReference type="Gene3D" id="3.40.1010.10">
    <property type="entry name" value="Cobalt-precorrin-4 Transmethylase, Domain 1"/>
    <property type="match status" value="1"/>
</dbReference>
<dbReference type="Gene3D" id="3.30.950.10">
    <property type="entry name" value="Methyltransferase, Cobalt-precorrin-4 Transmethylase, Domain 2"/>
    <property type="match status" value="1"/>
</dbReference>
<keyword evidence="5 6" id="KW-0949">S-adenosyl-L-methionine</keyword>
<evidence type="ECO:0000256" key="3">
    <source>
        <dbReference type="ARBA" id="ARBA00022603"/>
    </source>
</evidence>
<dbReference type="Proteomes" id="UP001139353">
    <property type="component" value="Unassembled WGS sequence"/>
</dbReference>
<feature type="domain" description="RsmI HTH" evidence="8">
    <location>
        <begin position="257"/>
        <end position="301"/>
    </location>
</feature>
<evidence type="ECO:0000256" key="4">
    <source>
        <dbReference type="ARBA" id="ARBA00022679"/>
    </source>
</evidence>
<comment type="caution">
    <text evidence="9">The sequence shown here is derived from an EMBL/GenBank/DDBJ whole genome shotgun (WGS) entry which is preliminary data.</text>
</comment>
<dbReference type="PANTHER" id="PTHR46111:SF1">
    <property type="entry name" value="RIBOSOMAL RNA SMALL SUBUNIT METHYLTRANSFERASE I"/>
    <property type="match status" value="1"/>
</dbReference>
<dbReference type="EC" id="2.1.1.198" evidence="6"/>
<evidence type="ECO:0000259" key="8">
    <source>
        <dbReference type="Pfam" id="PF23016"/>
    </source>
</evidence>
<dbReference type="Pfam" id="PF00590">
    <property type="entry name" value="TP_methylase"/>
    <property type="match status" value="1"/>
</dbReference>
<keyword evidence="3 6" id="KW-0489">Methyltransferase</keyword>
<dbReference type="InterPro" id="IPR008189">
    <property type="entry name" value="rRNA_ssu_MeTfrase_I"/>
</dbReference>
<dbReference type="GO" id="GO:0070677">
    <property type="term" value="F:rRNA (cytosine-2'-O-)-methyltransferase activity"/>
    <property type="evidence" value="ECO:0007669"/>
    <property type="project" value="UniProtKB-UniRule"/>
</dbReference>
<evidence type="ECO:0000313" key="10">
    <source>
        <dbReference type="Proteomes" id="UP001139353"/>
    </source>
</evidence>
<dbReference type="InterPro" id="IPR053910">
    <property type="entry name" value="RsmI_HTH"/>
</dbReference>
<evidence type="ECO:0000259" key="7">
    <source>
        <dbReference type="Pfam" id="PF00590"/>
    </source>
</evidence>